<comment type="caution">
    <text evidence="1">The sequence shown here is derived from an EMBL/GenBank/DDBJ whole genome shotgun (WGS) entry which is preliminary data.</text>
</comment>
<dbReference type="PANTHER" id="PTHR39189:SF1">
    <property type="entry name" value="UPF0173 METAL-DEPENDENT HYDROLASE YTKL"/>
    <property type="match status" value="1"/>
</dbReference>
<dbReference type="Pfam" id="PF13483">
    <property type="entry name" value="Lactamase_B_3"/>
    <property type="match status" value="1"/>
</dbReference>
<sequence>MDVIFLGHSSFHIKGKDASIVTDPFSPETVGIRFPKVSATIVTVSHDHDDHNAASLVEDARKVIAGPGEYEIDGISILGISSFHDDKKGAERGKNTIYVFEIDGFRVAHLGDLGHRLADEAVEDIGDVDILMIPVGGGYTIGPKEAAEVARAIEPKVIIPMHYQMPGLNPVVFSALVDEKPFVAEVGLSARIEKKLSLKAGTLSEDSQEIVILDIS</sequence>
<dbReference type="AlphaFoldDB" id="A0A1F7YW96"/>
<accession>A0A1F7YW96</accession>
<dbReference type="PANTHER" id="PTHR39189">
    <property type="entry name" value="UPF0173 METAL-DEPENDENT HYDROLASE YTKL"/>
    <property type="match status" value="1"/>
</dbReference>
<reference evidence="1 2" key="1">
    <citation type="journal article" date="2016" name="Nat. Commun.">
        <title>Thousands of microbial genomes shed light on interconnected biogeochemical processes in an aquifer system.</title>
        <authorList>
            <person name="Anantharaman K."/>
            <person name="Brown C.T."/>
            <person name="Hug L.A."/>
            <person name="Sharon I."/>
            <person name="Castelle C.J."/>
            <person name="Probst A.J."/>
            <person name="Thomas B.C."/>
            <person name="Singh A."/>
            <person name="Wilkins M.J."/>
            <person name="Karaoz U."/>
            <person name="Brodie E.L."/>
            <person name="Williams K.H."/>
            <person name="Hubbard S.S."/>
            <person name="Banfield J.F."/>
        </authorList>
    </citation>
    <scope>NUCLEOTIDE SEQUENCE [LARGE SCALE GENOMIC DNA]</scope>
</reference>
<gene>
    <name evidence="1" type="ORF">A2803_01800</name>
</gene>
<evidence type="ECO:0000313" key="1">
    <source>
        <dbReference type="EMBL" id="OGM31189.1"/>
    </source>
</evidence>
<dbReference type="Proteomes" id="UP000178870">
    <property type="component" value="Unassembled WGS sequence"/>
</dbReference>
<organism evidence="1 2">
    <name type="scientific">Candidatus Woesebacteria bacterium RIFCSPHIGHO2_01_FULL_44_21</name>
    <dbReference type="NCBI Taxonomy" id="1802503"/>
    <lineage>
        <taxon>Bacteria</taxon>
        <taxon>Candidatus Woeseibacteriota</taxon>
    </lineage>
</organism>
<name>A0A1F7YW96_9BACT</name>
<protein>
    <recommendedName>
        <fullName evidence="3">Lactamase</fullName>
    </recommendedName>
</protein>
<evidence type="ECO:0008006" key="3">
    <source>
        <dbReference type="Google" id="ProtNLM"/>
    </source>
</evidence>
<evidence type="ECO:0000313" key="2">
    <source>
        <dbReference type="Proteomes" id="UP000178870"/>
    </source>
</evidence>
<dbReference type="Gene3D" id="3.60.15.10">
    <property type="entry name" value="Ribonuclease Z/Hydroxyacylglutathione hydrolase-like"/>
    <property type="match status" value="1"/>
</dbReference>
<proteinExistence type="predicted"/>
<dbReference type="InterPro" id="IPR036866">
    <property type="entry name" value="RibonucZ/Hydroxyglut_hydro"/>
</dbReference>
<dbReference type="SUPFAM" id="SSF56281">
    <property type="entry name" value="Metallo-hydrolase/oxidoreductase"/>
    <property type="match status" value="1"/>
</dbReference>
<dbReference type="EMBL" id="MGGP01000029">
    <property type="protein sequence ID" value="OGM31189.1"/>
    <property type="molecule type" value="Genomic_DNA"/>
</dbReference>